<organism evidence="2 3">
    <name type="scientific">Acinetobacter variabilis</name>
    <dbReference type="NCBI Taxonomy" id="70346"/>
    <lineage>
        <taxon>Bacteria</taxon>
        <taxon>Pseudomonadati</taxon>
        <taxon>Pseudomonadota</taxon>
        <taxon>Gammaproteobacteria</taxon>
        <taxon>Moraxellales</taxon>
        <taxon>Moraxellaceae</taxon>
        <taxon>Acinetobacter</taxon>
    </lineage>
</organism>
<reference evidence="2 3" key="1">
    <citation type="submission" date="2020-08" db="EMBL/GenBank/DDBJ databases">
        <title>Emergence of ISAba1-mediated novel tet(X) in Acinetobacter variabilis from a chicken farm.</title>
        <authorList>
            <person name="Peng K."/>
            <person name="Li R."/>
        </authorList>
    </citation>
    <scope>NUCLEOTIDE SEQUENCE [LARGE SCALE GENOMIC DNA]</scope>
    <source>
        <strain evidence="2 3">XM9F202-2</strain>
    </source>
</reference>
<evidence type="ECO:0000313" key="2">
    <source>
        <dbReference type="EMBL" id="QQN87431.1"/>
    </source>
</evidence>
<dbReference type="InterPro" id="IPR037126">
    <property type="entry name" value="PdaC/RsiV-like_sf"/>
</dbReference>
<dbReference type="Pfam" id="PF11738">
    <property type="entry name" value="DUF3298"/>
    <property type="match status" value="1"/>
</dbReference>
<dbReference type="Proteomes" id="UP000596079">
    <property type="component" value="Chromosome"/>
</dbReference>
<gene>
    <name evidence="2" type="ORF">IAQ69_11250</name>
</gene>
<dbReference type="GeneID" id="89665283"/>
<evidence type="ECO:0000313" key="3">
    <source>
        <dbReference type="Proteomes" id="UP000596079"/>
    </source>
</evidence>
<protein>
    <submittedName>
        <fullName evidence="2">DUF3298 domain-containing protein</fullName>
    </submittedName>
</protein>
<dbReference type="PROSITE" id="PS51257">
    <property type="entry name" value="PROKAR_LIPOPROTEIN"/>
    <property type="match status" value="1"/>
</dbReference>
<accession>A0A7T8ANY9</accession>
<dbReference type="Gene3D" id="3.90.640.20">
    <property type="entry name" value="Heat-shock cognate protein, ATPase"/>
    <property type="match status" value="1"/>
</dbReference>
<sequence length="265" mass="30435">MKKILLSALVSSIFLTACQQKNTVDSKPEPTAETVAEKESLPLIKAKTERVQLSKNEVCHPASEDEFASCTKYHLQTVKTNVNWLNQYFLERLQKDHAEAFDKSPAVEVTLDPEMPSTNYSTTAVRYIGQHYNIANFTYFSEYYPAGAAHGMHHSDYVIFDLNTKQRLSLNDILAPASKEKLKTELYEHNREWLEQHHIEQNAFEVSDNFYFNANGIVFVYPLYELASYAEGITELELPYWSAQGVIQTKYLPQLPESSEEIYND</sequence>
<proteinExistence type="predicted"/>
<feature type="domain" description="DUF3298" evidence="1">
    <location>
        <begin position="172"/>
        <end position="240"/>
    </location>
</feature>
<evidence type="ECO:0000259" key="1">
    <source>
        <dbReference type="Pfam" id="PF11738"/>
    </source>
</evidence>
<dbReference type="EMBL" id="CP060811">
    <property type="protein sequence ID" value="QQN87431.1"/>
    <property type="molecule type" value="Genomic_DNA"/>
</dbReference>
<dbReference type="RefSeq" id="WP_159123400.1">
    <property type="nucleotide sequence ID" value="NZ_CP060811.1"/>
</dbReference>
<name>A0A7T8ANY9_9GAMM</name>
<dbReference type="InterPro" id="IPR021729">
    <property type="entry name" value="DUF3298"/>
</dbReference>
<dbReference type="AlphaFoldDB" id="A0A7T8ANY9"/>